<feature type="signal peptide" evidence="2">
    <location>
        <begin position="1"/>
        <end position="23"/>
    </location>
</feature>
<evidence type="ECO:0000256" key="2">
    <source>
        <dbReference type="SAM" id="SignalP"/>
    </source>
</evidence>
<feature type="chain" id="PRO_5012259446" evidence="2">
    <location>
        <begin position="24"/>
        <end position="338"/>
    </location>
</feature>
<dbReference type="SUPFAM" id="SSF53850">
    <property type="entry name" value="Periplasmic binding protein-like II"/>
    <property type="match status" value="1"/>
</dbReference>
<sequence length="338" mass="36834">MRKLLERTAALGLCLLSAVSAQAQTNWSELTDQAREEGSLVVYHSQLGAEHFIDFVKTFEEETGIKVELLDGRASETAERVRSESASGKGKGDLLITSDAVLMGLEAEELLQPHGDLPNLANLREGFVPTDNSIPVFVQSYGILVNTDQVAPEDYPKEWTDLLDPKWKGQIISNDPRAIGVGLASLGPLYETYGSDFLEGLAKQDITFSRNIRLEERRVAQGEFAINLAQVFSFAISEYEGLPVTLVVPGPSVPYTPMSAAVLRDADHVAAAKLFLNAYLSDQAQLLYANVGLIPVVEGVVEQADPEVRDFVGVDLMGWIGPENRGPAVAEMKRVFGE</sequence>
<dbReference type="Gene3D" id="3.40.190.10">
    <property type="entry name" value="Periplasmic binding protein-like II"/>
    <property type="match status" value="2"/>
</dbReference>
<dbReference type="Pfam" id="PF13343">
    <property type="entry name" value="SBP_bac_6"/>
    <property type="match status" value="1"/>
</dbReference>
<evidence type="ECO:0000256" key="1">
    <source>
        <dbReference type="ARBA" id="ARBA00022729"/>
    </source>
</evidence>
<dbReference type="PANTHER" id="PTHR30006:SF24">
    <property type="entry name" value="SLL0237 PROTEIN"/>
    <property type="match status" value="1"/>
</dbReference>
<proteinExistence type="predicted"/>
<organism evidence="3 4">
    <name type="scientific">Pseudooceanicola marinus</name>
    <dbReference type="NCBI Taxonomy" id="396013"/>
    <lineage>
        <taxon>Bacteria</taxon>
        <taxon>Pseudomonadati</taxon>
        <taxon>Pseudomonadota</taxon>
        <taxon>Alphaproteobacteria</taxon>
        <taxon>Rhodobacterales</taxon>
        <taxon>Paracoccaceae</taxon>
        <taxon>Pseudooceanicola</taxon>
    </lineage>
</organism>
<dbReference type="OrthoDB" id="8673316at2"/>
<evidence type="ECO:0000313" key="3">
    <source>
        <dbReference type="EMBL" id="SLN73929.1"/>
    </source>
</evidence>
<gene>
    <name evidence="3" type="primary">futA1_2</name>
    <name evidence="3" type="ORF">PSM7751_04094</name>
</gene>
<keyword evidence="1 2" id="KW-0732">Signal</keyword>
<dbReference type="RefSeq" id="WP_085890105.1">
    <property type="nucleotide sequence ID" value="NZ_FWFN01000011.1"/>
</dbReference>
<accession>A0A1X7A9L6</accession>
<protein>
    <submittedName>
        <fullName evidence="3">Iron uptake protein A1</fullName>
    </submittedName>
</protein>
<reference evidence="3 4" key="1">
    <citation type="submission" date="2017-03" db="EMBL/GenBank/DDBJ databases">
        <authorList>
            <person name="Afonso C.L."/>
            <person name="Miller P.J."/>
            <person name="Scott M.A."/>
            <person name="Spackman E."/>
            <person name="Goraichik I."/>
            <person name="Dimitrov K.M."/>
            <person name="Suarez D.L."/>
            <person name="Swayne D.E."/>
        </authorList>
    </citation>
    <scope>NUCLEOTIDE SEQUENCE [LARGE SCALE GENOMIC DNA]</scope>
    <source>
        <strain evidence="3 4">CECT 7751</strain>
    </source>
</reference>
<dbReference type="AlphaFoldDB" id="A0A1X7A9L6"/>
<dbReference type="EMBL" id="FWFN01000011">
    <property type="protein sequence ID" value="SLN73929.1"/>
    <property type="molecule type" value="Genomic_DNA"/>
</dbReference>
<dbReference type="PANTHER" id="PTHR30006">
    <property type="entry name" value="THIAMINE-BINDING PERIPLASMIC PROTEIN-RELATED"/>
    <property type="match status" value="1"/>
</dbReference>
<dbReference type="Proteomes" id="UP000193963">
    <property type="component" value="Unassembled WGS sequence"/>
</dbReference>
<keyword evidence="4" id="KW-1185">Reference proteome</keyword>
<name>A0A1X7A9L6_9RHOB</name>
<evidence type="ECO:0000313" key="4">
    <source>
        <dbReference type="Proteomes" id="UP000193963"/>
    </source>
</evidence>